<accession>A0ABV0ZQL4</accession>
<dbReference type="EMBL" id="JAHRIP010067726">
    <property type="protein sequence ID" value="MEQ2307786.1"/>
    <property type="molecule type" value="Genomic_DNA"/>
</dbReference>
<organism evidence="2 3">
    <name type="scientific">Ameca splendens</name>
    <dbReference type="NCBI Taxonomy" id="208324"/>
    <lineage>
        <taxon>Eukaryota</taxon>
        <taxon>Metazoa</taxon>
        <taxon>Chordata</taxon>
        <taxon>Craniata</taxon>
        <taxon>Vertebrata</taxon>
        <taxon>Euteleostomi</taxon>
        <taxon>Actinopterygii</taxon>
        <taxon>Neopterygii</taxon>
        <taxon>Teleostei</taxon>
        <taxon>Neoteleostei</taxon>
        <taxon>Acanthomorphata</taxon>
        <taxon>Ovalentaria</taxon>
        <taxon>Atherinomorphae</taxon>
        <taxon>Cyprinodontiformes</taxon>
        <taxon>Goodeidae</taxon>
        <taxon>Ameca</taxon>
    </lineage>
</organism>
<comment type="caution">
    <text evidence="2">The sequence shown here is derived from an EMBL/GenBank/DDBJ whole genome shotgun (WGS) entry which is preliminary data.</text>
</comment>
<proteinExistence type="predicted"/>
<evidence type="ECO:0000313" key="2">
    <source>
        <dbReference type="EMBL" id="MEQ2307786.1"/>
    </source>
</evidence>
<gene>
    <name evidence="2" type="ORF">AMECASPLE_021754</name>
</gene>
<evidence type="ECO:0000256" key="1">
    <source>
        <dbReference type="SAM" id="MobiDB-lite"/>
    </source>
</evidence>
<dbReference type="Proteomes" id="UP001469553">
    <property type="component" value="Unassembled WGS sequence"/>
</dbReference>
<reference evidence="2 3" key="1">
    <citation type="submission" date="2021-06" db="EMBL/GenBank/DDBJ databases">
        <authorList>
            <person name="Palmer J.M."/>
        </authorList>
    </citation>
    <scope>NUCLEOTIDE SEQUENCE [LARGE SCALE GENOMIC DNA]</scope>
    <source>
        <strain evidence="2 3">AS_MEX2019</strain>
        <tissue evidence="2">Muscle</tissue>
    </source>
</reference>
<feature type="non-terminal residue" evidence="2">
    <location>
        <position position="1"/>
    </location>
</feature>
<feature type="compositionally biased region" description="Polar residues" evidence="1">
    <location>
        <begin position="246"/>
        <end position="260"/>
    </location>
</feature>
<evidence type="ECO:0000313" key="3">
    <source>
        <dbReference type="Proteomes" id="UP001469553"/>
    </source>
</evidence>
<sequence length="283" mass="32150">YGAIKGRTASISAADCFAPVVLLYASPSWLRRIFGIPTDRELHQTSYLAGSPNGSVYCFSCKRCPPYHRGLIPGSRRHRAPHQLSVLTRPFPGGYPLPISGLFTLETETRLPRNWRITLEKKIPRGLSFILPPLANEKKIHERSFWNRKARNFTLPIEDSTVDGPSYRSFSPRRPEDEADCSPELSTGVWKLFPLLSPSAQSFLKVINNFCERTQKYCERTQKYCVGTQKKKNSPMSPRGLRTEETSPSGDIKSQTNWLPSSGPPTTFPLEQMEDIQQYNARW</sequence>
<feature type="region of interest" description="Disordered" evidence="1">
    <location>
        <begin position="229"/>
        <end position="271"/>
    </location>
</feature>
<name>A0ABV0ZQL4_9TELE</name>
<protein>
    <submittedName>
        <fullName evidence="2">Uncharacterized protein</fullName>
    </submittedName>
</protein>
<keyword evidence="3" id="KW-1185">Reference proteome</keyword>